<accession>A0A815REE7</accession>
<dbReference type="Proteomes" id="UP000663864">
    <property type="component" value="Unassembled WGS sequence"/>
</dbReference>
<feature type="non-terminal residue" evidence="1">
    <location>
        <position position="1"/>
    </location>
</feature>
<name>A0A815REE7_9BILA</name>
<dbReference type="EMBL" id="CAJNOT010005804">
    <property type="protein sequence ID" value="CAF1475430.1"/>
    <property type="molecule type" value="Genomic_DNA"/>
</dbReference>
<sequence length="71" mass="8182">DEKCMSYLNDWDRAIPNLDVVDNYESEKEEILSIQGKSFPFSFGDYVVKVLMGGIDSWFDMLDEQKVPLNG</sequence>
<reference evidence="1" key="1">
    <citation type="submission" date="2021-02" db="EMBL/GenBank/DDBJ databases">
        <authorList>
            <person name="Nowell W R."/>
        </authorList>
    </citation>
    <scope>NUCLEOTIDE SEQUENCE</scope>
</reference>
<organism evidence="1 2">
    <name type="scientific">Rotaria sordida</name>
    <dbReference type="NCBI Taxonomy" id="392033"/>
    <lineage>
        <taxon>Eukaryota</taxon>
        <taxon>Metazoa</taxon>
        <taxon>Spiralia</taxon>
        <taxon>Gnathifera</taxon>
        <taxon>Rotifera</taxon>
        <taxon>Eurotatoria</taxon>
        <taxon>Bdelloidea</taxon>
        <taxon>Philodinida</taxon>
        <taxon>Philodinidae</taxon>
        <taxon>Rotaria</taxon>
    </lineage>
</organism>
<gene>
    <name evidence="1" type="ORF">ZHD862_LOCUS36326</name>
</gene>
<evidence type="ECO:0000313" key="1">
    <source>
        <dbReference type="EMBL" id="CAF1475430.1"/>
    </source>
</evidence>
<comment type="caution">
    <text evidence="1">The sequence shown here is derived from an EMBL/GenBank/DDBJ whole genome shotgun (WGS) entry which is preliminary data.</text>
</comment>
<protein>
    <submittedName>
        <fullName evidence="1">Uncharacterized protein</fullName>
    </submittedName>
</protein>
<dbReference type="AlphaFoldDB" id="A0A815REE7"/>
<evidence type="ECO:0000313" key="2">
    <source>
        <dbReference type="Proteomes" id="UP000663864"/>
    </source>
</evidence>
<proteinExistence type="predicted"/>